<dbReference type="InterPro" id="IPR045708">
    <property type="entry name" value="DUF6064"/>
</dbReference>
<dbReference type="Pfam" id="PF19540">
    <property type="entry name" value="DUF6064"/>
    <property type="match status" value="1"/>
</dbReference>
<organism evidence="2 3">
    <name type="scientific">Parabacteroides chartae</name>
    <dbReference type="NCBI Taxonomy" id="1037355"/>
    <lineage>
        <taxon>Bacteria</taxon>
        <taxon>Pseudomonadati</taxon>
        <taxon>Bacteroidota</taxon>
        <taxon>Bacteroidia</taxon>
        <taxon>Bacteroidales</taxon>
        <taxon>Tannerellaceae</taxon>
        <taxon>Parabacteroides</taxon>
    </lineage>
</organism>
<feature type="transmembrane region" description="Helical" evidence="1">
    <location>
        <begin position="156"/>
        <end position="176"/>
    </location>
</feature>
<accession>A0A1T5CIG9</accession>
<dbReference type="Proteomes" id="UP000190852">
    <property type="component" value="Unassembled WGS sequence"/>
</dbReference>
<dbReference type="AlphaFoldDB" id="A0A1T5CIG9"/>
<keyword evidence="1" id="KW-0472">Membrane</keyword>
<evidence type="ECO:0000313" key="2">
    <source>
        <dbReference type="EMBL" id="SKB59282.1"/>
    </source>
</evidence>
<evidence type="ECO:0000313" key="3">
    <source>
        <dbReference type="Proteomes" id="UP000190852"/>
    </source>
</evidence>
<dbReference type="EMBL" id="FUYQ01000012">
    <property type="protein sequence ID" value="SKB59282.1"/>
    <property type="molecule type" value="Genomic_DNA"/>
</dbReference>
<name>A0A1T5CIG9_9BACT</name>
<proteinExistence type="predicted"/>
<feature type="transmembrane region" description="Helical" evidence="1">
    <location>
        <begin position="125"/>
        <end position="149"/>
    </location>
</feature>
<sequence length="242" mass="28126">MNTFWKTIAEYNSATWMYQIFIVLIGVFLTLMLLRNPQRWVKIGMKIYFIATYTWISVVYYHIYCSERSYNNVLSIFWAILAIAWLWDLLAGYTQLERNPKYNVLGYLLVLMPFIYPVFSMARGLSFPGITSPVMPCSVVTFTIGLLLLFSRKSNLFIILLLCHWSLIGLSKTYFFKIPEDFLLASASVPALYLFFKEYYLTDLHKDTKPKAKFINWLLIAVCVGIGIVLTTTLVIELYKDA</sequence>
<feature type="transmembrane region" description="Helical" evidence="1">
    <location>
        <begin position="182"/>
        <end position="202"/>
    </location>
</feature>
<protein>
    <submittedName>
        <fullName evidence="2">Uncharacterized protein</fullName>
    </submittedName>
</protein>
<feature type="transmembrane region" description="Helical" evidence="1">
    <location>
        <begin position="214"/>
        <end position="236"/>
    </location>
</feature>
<feature type="transmembrane region" description="Helical" evidence="1">
    <location>
        <begin position="70"/>
        <end position="90"/>
    </location>
</feature>
<feature type="transmembrane region" description="Helical" evidence="1">
    <location>
        <begin position="16"/>
        <end position="34"/>
    </location>
</feature>
<feature type="transmembrane region" description="Helical" evidence="1">
    <location>
        <begin position="46"/>
        <end position="64"/>
    </location>
</feature>
<dbReference type="RefSeq" id="WP_068185988.1">
    <property type="nucleotide sequence ID" value="NZ_FUYQ01000012.1"/>
</dbReference>
<feature type="transmembrane region" description="Helical" evidence="1">
    <location>
        <begin position="102"/>
        <end position="119"/>
    </location>
</feature>
<evidence type="ECO:0000256" key="1">
    <source>
        <dbReference type="SAM" id="Phobius"/>
    </source>
</evidence>
<keyword evidence="1" id="KW-1133">Transmembrane helix</keyword>
<keyword evidence="1" id="KW-0812">Transmembrane</keyword>
<keyword evidence="3" id="KW-1185">Reference proteome</keyword>
<gene>
    <name evidence="2" type="ORF">SAMN05660349_01933</name>
</gene>
<reference evidence="3" key="1">
    <citation type="submission" date="2017-02" db="EMBL/GenBank/DDBJ databases">
        <authorList>
            <person name="Varghese N."/>
            <person name="Submissions S."/>
        </authorList>
    </citation>
    <scope>NUCLEOTIDE SEQUENCE [LARGE SCALE GENOMIC DNA]</scope>
    <source>
        <strain evidence="3">DSM 24967</strain>
    </source>
</reference>